<sequence>MKDLQRPVVFVRYQSVSRHVIKKTWYTTADDIKPTPPNFLDDCLSYFYPGLKFLHANLPGSIPGIHSFSESRWRGARVTEYSVLDSKLLDTMSRTLSITTASWMSPLRTSVTKVISTPDSEVGDILYNLPT</sequence>
<organism evidence="1 2">
    <name type="scientific">Nephila pilipes</name>
    <name type="common">Giant wood spider</name>
    <name type="synonym">Nephila maculata</name>
    <dbReference type="NCBI Taxonomy" id="299642"/>
    <lineage>
        <taxon>Eukaryota</taxon>
        <taxon>Metazoa</taxon>
        <taxon>Ecdysozoa</taxon>
        <taxon>Arthropoda</taxon>
        <taxon>Chelicerata</taxon>
        <taxon>Arachnida</taxon>
        <taxon>Araneae</taxon>
        <taxon>Araneomorphae</taxon>
        <taxon>Entelegynae</taxon>
        <taxon>Araneoidea</taxon>
        <taxon>Nephilidae</taxon>
        <taxon>Nephila</taxon>
    </lineage>
</organism>
<name>A0A8X6MW10_NEPPI</name>
<dbReference type="EMBL" id="BMAW01002834">
    <property type="protein sequence ID" value="GFS80559.1"/>
    <property type="molecule type" value="Genomic_DNA"/>
</dbReference>
<accession>A0A8X6MW10</accession>
<keyword evidence="2" id="KW-1185">Reference proteome</keyword>
<evidence type="ECO:0000313" key="2">
    <source>
        <dbReference type="Proteomes" id="UP000887013"/>
    </source>
</evidence>
<dbReference type="Proteomes" id="UP000887013">
    <property type="component" value="Unassembled WGS sequence"/>
</dbReference>
<reference evidence="1" key="1">
    <citation type="submission" date="2020-08" db="EMBL/GenBank/DDBJ databases">
        <title>Multicomponent nature underlies the extraordinary mechanical properties of spider dragline silk.</title>
        <authorList>
            <person name="Kono N."/>
            <person name="Nakamura H."/>
            <person name="Mori M."/>
            <person name="Yoshida Y."/>
            <person name="Ohtoshi R."/>
            <person name="Malay A.D."/>
            <person name="Moran D.A.P."/>
            <person name="Tomita M."/>
            <person name="Numata K."/>
            <person name="Arakawa K."/>
        </authorList>
    </citation>
    <scope>NUCLEOTIDE SEQUENCE</scope>
</reference>
<comment type="caution">
    <text evidence="1">The sequence shown here is derived from an EMBL/GenBank/DDBJ whole genome shotgun (WGS) entry which is preliminary data.</text>
</comment>
<evidence type="ECO:0000313" key="1">
    <source>
        <dbReference type="EMBL" id="GFS80559.1"/>
    </source>
</evidence>
<proteinExistence type="predicted"/>
<protein>
    <submittedName>
        <fullName evidence="1">Uncharacterized protein</fullName>
    </submittedName>
</protein>
<gene>
    <name evidence="1" type="ORF">NPIL_259321</name>
</gene>
<dbReference type="AlphaFoldDB" id="A0A8X6MW10"/>